<dbReference type="HOGENOM" id="CLU_1732078_0_0_1"/>
<proteinExistence type="predicted"/>
<organism evidence="1 2">
    <name type="scientific">Paxillus rubicundulus Ve08.2h10</name>
    <dbReference type="NCBI Taxonomy" id="930991"/>
    <lineage>
        <taxon>Eukaryota</taxon>
        <taxon>Fungi</taxon>
        <taxon>Dikarya</taxon>
        <taxon>Basidiomycota</taxon>
        <taxon>Agaricomycotina</taxon>
        <taxon>Agaricomycetes</taxon>
        <taxon>Agaricomycetidae</taxon>
        <taxon>Boletales</taxon>
        <taxon>Paxilineae</taxon>
        <taxon>Paxillaceae</taxon>
        <taxon>Paxillus</taxon>
    </lineage>
</organism>
<protein>
    <submittedName>
        <fullName evidence="1">Uncharacterized protein</fullName>
    </submittedName>
</protein>
<evidence type="ECO:0000313" key="1">
    <source>
        <dbReference type="EMBL" id="KIK73287.1"/>
    </source>
</evidence>
<reference evidence="1 2" key="1">
    <citation type="submission" date="2014-04" db="EMBL/GenBank/DDBJ databases">
        <authorList>
            <consortium name="DOE Joint Genome Institute"/>
            <person name="Kuo A."/>
            <person name="Kohler A."/>
            <person name="Jargeat P."/>
            <person name="Nagy L.G."/>
            <person name="Floudas D."/>
            <person name="Copeland A."/>
            <person name="Barry K.W."/>
            <person name="Cichocki N."/>
            <person name="Veneault-Fourrey C."/>
            <person name="LaButti K."/>
            <person name="Lindquist E.A."/>
            <person name="Lipzen A."/>
            <person name="Lundell T."/>
            <person name="Morin E."/>
            <person name="Murat C."/>
            <person name="Sun H."/>
            <person name="Tunlid A."/>
            <person name="Henrissat B."/>
            <person name="Grigoriev I.V."/>
            <person name="Hibbett D.S."/>
            <person name="Martin F."/>
            <person name="Nordberg H.P."/>
            <person name="Cantor M.N."/>
            <person name="Hua S.X."/>
        </authorList>
    </citation>
    <scope>NUCLEOTIDE SEQUENCE [LARGE SCALE GENOMIC DNA]</scope>
    <source>
        <strain evidence="1 2">Ve08.2h10</strain>
    </source>
</reference>
<dbReference type="EMBL" id="KN829913">
    <property type="protein sequence ID" value="KIK73287.1"/>
    <property type="molecule type" value="Genomic_DNA"/>
</dbReference>
<dbReference type="InParanoid" id="A0A0D0BP24"/>
<dbReference type="AlphaFoldDB" id="A0A0D0BP24"/>
<accession>A0A0D0BP24</accession>
<dbReference type="Proteomes" id="UP000054538">
    <property type="component" value="Unassembled WGS sequence"/>
</dbReference>
<reference evidence="2" key="2">
    <citation type="submission" date="2015-01" db="EMBL/GenBank/DDBJ databases">
        <title>Evolutionary Origins and Diversification of the Mycorrhizal Mutualists.</title>
        <authorList>
            <consortium name="DOE Joint Genome Institute"/>
            <consortium name="Mycorrhizal Genomics Consortium"/>
            <person name="Kohler A."/>
            <person name="Kuo A."/>
            <person name="Nagy L.G."/>
            <person name="Floudas D."/>
            <person name="Copeland A."/>
            <person name="Barry K.W."/>
            <person name="Cichocki N."/>
            <person name="Veneault-Fourrey C."/>
            <person name="LaButti K."/>
            <person name="Lindquist E.A."/>
            <person name="Lipzen A."/>
            <person name="Lundell T."/>
            <person name="Morin E."/>
            <person name="Murat C."/>
            <person name="Riley R."/>
            <person name="Ohm R."/>
            <person name="Sun H."/>
            <person name="Tunlid A."/>
            <person name="Henrissat B."/>
            <person name="Grigoriev I.V."/>
            <person name="Hibbett D.S."/>
            <person name="Martin F."/>
        </authorList>
    </citation>
    <scope>NUCLEOTIDE SEQUENCE [LARGE SCALE GENOMIC DNA]</scope>
    <source>
        <strain evidence="2">Ve08.2h10</strain>
    </source>
</reference>
<keyword evidence="2" id="KW-1185">Reference proteome</keyword>
<name>A0A0D0BP24_9AGAM</name>
<evidence type="ECO:0000313" key="2">
    <source>
        <dbReference type="Proteomes" id="UP000054538"/>
    </source>
</evidence>
<gene>
    <name evidence="1" type="ORF">PAXRUDRAFT_604731</name>
</gene>
<sequence length="151" mass="17377">MPPSVCESTIYLVDQADEWLFGNFELCAWCKRGRTTVLVTSIENDLWIERQRHGMTQRLVPILQPDQIMDLIIIPRTRRAQDGRMQVPAVACISCIRSYERTRLYVGCCSDMPLPYCDQRQRARSGDIMDQIDQARCTETHNSSDGTFTSI</sequence>